<sequence length="93" mass="10471">MHIISHRPSGRYDDDQDAPIEDREPTRAELAAIEAEWPLIEAELALLDEQIAVLNLTGHGSELHRRRIRRAERRVLAARRTLAVRDDAAGVAS</sequence>
<accession>A0A927RHC4</accession>
<evidence type="ECO:0000313" key="2">
    <source>
        <dbReference type="EMBL" id="MBE1612060.1"/>
    </source>
</evidence>
<gene>
    <name evidence="2" type="ORF">HEB94_008908</name>
</gene>
<evidence type="ECO:0000256" key="1">
    <source>
        <dbReference type="SAM" id="MobiDB-lite"/>
    </source>
</evidence>
<proteinExistence type="predicted"/>
<dbReference type="EMBL" id="JADBEM010000001">
    <property type="protein sequence ID" value="MBE1612060.1"/>
    <property type="molecule type" value="Genomic_DNA"/>
</dbReference>
<dbReference type="Proteomes" id="UP000638648">
    <property type="component" value="Unassembled WGS sequence"/>
</dbReference>
<protein>
    <submittedName>
        <fullName evidence="2">Uncharacterized protein</fullName>
    </submittedName>
</protein>
<reference evidence="2" key="1">
    <citation type="submission" date="2020-10" db="EMBL/GenBank/DDBJ databases">
        <title>Sequencing the genomes of 1000 actinobacteria strains.</title>
        <authorList>
            <person name="Klenk H.-P."/>
        </authorList>
    </citation>
    <scope>NUCLEOTIDE SEQUENCE</scope>
    <source>
        <strain evidence="2">DSM 45354</strain>
    </source>
</reference>
<feature type="region of interest" description="Disordered" evidence="1">
    <location>
        <begin position="1"/>
        <end position="21"/>
    </location>
</feature>
<evidence type="ECO:0000313" key="3">
    <source>
        <dbReference type="Proteomes" id="UP000638648"/>
    </source>
</evidence>
<keyword evidence="3" id="KW-1185">Reference proteome</keyword>
<dbReference type="RefSeq" id="WP_192755179.1">
    <property type="nucleotide sequence ID" value="NZ_BAABJL010000222.1"/>
</dbReference>
<dbReference type="Pfam" id="PF19801">
    <property type="entry name" value="DUF6284"/>
    <property type="match status" value="1"/>
</dbReference>
<dbReference type="AlphaFoldDB" id="A0A927RHC4"/>
<name>A0A927RHC4_9ACTN</name>
<dbReference type="InterPro" id="IPR046251">
    <property type="entry name" value="DUF6284"/>
</dbReference>
<comment type="caution">
    <text evidence="2">The sequence shown here is derived from an EMBL/GenBank/DDBJ whole genome shotgun (WGS) entry which is preliminary data.</text>
</comment>
<organism evidence="2 3">
    <name type="scientific">Actinopolymorpha pittospori</name>
    <dbReference type="NCBI Taxonomy" id="648752"/>
    <lineage>
        <taxon>Bacteria</taxon>
        <taxon>Bacillati</taxon>
        <taxon>Actinomycetota</taxon>
        <taxon>Actinomycetes</taxon>
        <taxon>Propionibacteriales</taxon>
        <taxon>Actinopolymorphaceae</taxon>
        <taxon>Actinopolymorpha</taxon>
    </lineage>
</organism>